<sequence length="278" mass="30677">DTVSVTVTQEPGFGISSAISLAIPLAVLGLVCATVGGIARSMGGSSSSPKQLGATEFSPEVQAVIDKWRSQIAKGEPLVESEARKEIIRAQGYKGGVGETDRAIRAIKEPPTVKCPICGKVIEVPEYDKVTRSEALRKHIEDKHHSSPGQSEHHSVGERVYSMDELAEIAKIMYECTARKTATIYTPTGPVYTKWENFSQPERERAIHGLKERIEREGLRGYLERKRPMAGDVLTNEIISELEVKGFLSEHHSPWLTPEQRKLLESKWGGAATRFAEE</sequence>
<proteinExistence type="predicted"/>
<dbReference type="AlphaFoldDB" id="X1S7L7"/>
<accession>X1S7L7</accession>
<keyword evidence="1" id="KW-1133">Transmembrane helix</keyword>
<feature type="non-terminal residue" evidence="2">
    <location>
        <position position="1"/>
    </location>
</feature>
<feature type="transmembrane region" description="Helical" evidence="1">
    <location>
        <begin position="12"/>
        <end position="39"/>
    </location>
</feature>
<feature type="non-terminal residue" evidence="2">
    <location>
        <position position="278"/>
    </location>
</feature>
<evidence type="ECO:0000256" key="1">
    <source>
        <dbReference type="SAM" id="Phobius"/>
    </source>
</evidence>
<gene>
    <name evidence="2" type="ORF">S12H4_10502</name>
</gene>
<organism evidence="2">
    <name type="scientific">marine sediment metagenome</name>
    <dbReference type="NCBI Taxonomy" id="412755"/>
    <lineage>
        <taxon>unclassified sequences</taxon>
        <taxon>metagenomes</taxon>
        <taxon>ecological metagenomes</taxon>
    </lineage>
</organism>
<keyword evidence="1" id="KW-0472">Membrane</keyword>
<name>X1S7L7_9ZZZZ</name>
<comment type="caution">
    <text evidence="2">The sequence shown here is derived from an EMBL/GenBank/DDBJ whole genome shotgun (WGS) entry which is preliminary data.</text>
</comment>
<reference evidence="2" key="1">
    <citation type="journal article" date="2014" name="Front. Microbiol.">
        <title>High frequency of phylogenetically diverse reductive dehalogenase-homologous genes in deep subseafloor sedimentary metagenomes.</title>
        <authorList>
            <person name="Kawai M."/>
            <person name="Futagami T."/>
            <person name="Toyoda A."/>
            <person name="Takaki Y."/>
            <person name="Nishi S."/>
            <person name="Hori S."/>
            <person name="Arai W."/>
            <person name="Tsubouchi T."/>
            <person name="Morono Y."/>
            <person name="Uchiyama I."/>
            <person name="Ito T."/>
            <person name="Fujiyama A."/>
            <person name="Inagaki F."/>
            <person name="Takami H."/>
        </authorList>
    </citation>
    <scope>NUCLEOTIDE SEQUENCE</scope>
    <source>
        <strain evidence="2">Expedition CK06-06</strain>
    </source>
</reference>
<evidence type="ECO:0000313" key="2">
    <source>
        <dbReference type="EMBL" id="GAI63794.1"/>
    </source>
</evidence>
<keyword evidence="1" id="KW-0812">Transmembrane</keyword>
<protein>
    <submittedName>
        <fullName evidence="2">Uncharacterized protein</fullName>
    </submittedName>
</protein>
<dbReference type="EMBL" id="BARW01004502">
    <property type="protein sequence ID" value="GAI63794.1"/>
    <property type="molecule type" value="Genomic_DNA"/>
</dbReference>